<evidence type="ECO:0000259" key="1">
    <source>
        <dbReference type="Pfam" id="PF00644"/>
    </source>
</evidence>
<feature type="domain" description="PARP catalytic" evidence="1">
    <location>
        <begin position="120"/>
        <end position="188"/>
    </location>
</feature>
<gene>
    <name evidence="2" type="ORF">WOLCODRAFT_145608</name>
</gene>
<dbReference type="OrthoDB" id="9514740at2759"/>
<keyword evidence="3" id="KW-1185">Reference proteome</keyword>
<dbReference type="GO" id="GO:0003950">
    <property type="term" value="F:NAD+ poly-ADP-ribosyltransferase activity"/>
    <property type="evidence" value="ECO:0007669"/>
    <property type="project" value="InterPro"/>
</dbReference>
<reference evidence="2 3" key="1">
    <citation type="journal article" date="2012" name="Science">
        <title>The Paleozoic origin of enzymatic lignin decomposition reconstructed from 31 fungal genomes.</title>
        <authorList>
            <person name="Floudas D."/>
            <person name="Binder M."/>
            <person name="Riley R."/>
            <person name="Barry K."/>
            <person name="Blanchette R.A."/>
            <person name="Henrissat B."/>
            <person name="Martinez A.T."/>
            <person name="Otillar R."/>
            <person name="Spatafora J.W."/>
            <person name="Yadav J.S."/>
            <person name="Aerts A."/>
            <person name="Benoit I."/>
            <person name="Boyd A."/>
            <person name="Carlson A."/>
            <person name="Copeland A."/>
            <person name="Coutinho P.M."/>
            <person name="de Vries R.P."/>
            <person name="Ferreira P."/>
            <person name="Findley K."/>
            <person name="Foster B."/>
            <person name="Gaskell J."/>
            <person name="Glotzer D."/>
            <person name="Gorecki P."/>
            <person name="Heitman J."/>
            <person name="Hesse C."/>
            <person name="Hori C."/>
            <person name="Igarashi K."/>
            <person name="Jurgens J.A."/>
            <person name="Kallen N."/>
            <person name="Kersten P."/>
            <person name="Kohler A."/>
            <person name="Kuees U."/>
            <person name="Kumar T.K.A."/>
            <person name="Kuo A."/>
            <person name="LaButti K."/>
            <person name="Larrondo L.F."/>
            <person name="Lindquist E."/>
            <person name="Ling A."/>
            <person name="Lombard V."/>
            <person name="Lucas S."/>
            <person name="Lundell T."/>
            <person name="Martin R."/>
            <person name="McLaughlin D.J."/>
            <person name="Morgenstern I."/>
            <person name="Morin E."/>
            <person name="Murat C."/>
            <person name="Nagy L.G."/>
            <person name="Nolan M."/>
            <person name="Ohm R.A."/>
            <person name="Patyshakuliyeva A."/>
            <person name="Rokas A."/>
            <person name="Ruiz-Duenas F.J."/>
            <person name="Sabat G."/>
            <person name="Salamov A."/>
            <person name="Samejima M."/>
            <person name="Schmutz J."/>
            <person name="Slot J.C."/>
            <person name="St John F."/>
            <person name="Stenlid J."/>
            <person name="Sun H."/>
            <person name="Sun S."/>
            <person name="Syed K."/>
            <person name="Tsang A."/>
            <person name="Wiebenga A."/>
            <person name="Young D."/>
            <person name="Pisabarro A."/>
            <person name="Eastwood D.C."/>
            <person name="Martin F."/>
            <person name="Cullen D."/>
            <person name="Grigoriev I.V."/>
            <person name="Hibbett D.S."/>
        </authorList>
    </citation>
    <scope>NUCLEOTIDE SEQUENCE [LARGE SCALE GENOMIC DNA]</scope>
    <source>
        <strain evidence="2 3">MD-104</strain>
    </source>
</reference>
<protein>
    <recommendedName>
        <fullName evidence="1">PARP catalytic domain-containing protein</fullName>
    </recommendedName>
</protein>
<dbReference type="Proteomes" id="UP000218811">
    <property type="component" value="Unassembled WGS sequence"/>
</dbReference>
<dbReference type="Pfam" id="PF00644">
    <property type="entry name" value="PARP"/>
    <property type="match status" value="1"/>
</dbReference>
<sequence>MTADLFITSSNIHSSSFYRTVENMFLQAWQDTRKNRPHVHAVWYINAGSQLLGRPRFSDYLNYKAQIQRQLGRNKVEEELYRGVRRACNIGDDGHHLNLCNLAECDLCRILECRYRLRNSNGTANFGTGIYTSAHSSKADDYAINAHNQSRFHVVLLSHVVTGNTYSYQSPHPQITGPPNGYQSVGAIPKRQGGTLIHPETIVYRTDAAIPSVMVVYTR</sequence>
<proteinExistence type="predicted"/>
<dbReference type="AlphaFoldDB" id="A0A2H3IZ60"/>
<dbReference type="InterPro" id="IPR012317">
    <property type="entry name" value="Poly(ADP-ribose)pol_cat_dom"/>
</dbReference>
<evidence type="ECO:0000313" key="3">
    <source>
        <dbReference type="Proteomes" id="UP000218811"/>
    </source>
</evidence>
<dbReference type="OMA" id="ACHIGES"/>
<evidence type="ECO:0000313" key="2">
    <source>
        <dbReference type="EMBL" id="PCH35011.1"/>
    </source>
</evidence>
<name>A0A2H3IZ60_WOLCO</name>
<dbReference type="Gene3D" id="3.90.228.10">
    <property type="match status" value="1"/>
</dbReference>
<dbReference type="SUPFAM" id="SSF56399">
    <property type="entry name" value="ADP-ribosylation"/>
    <property type="match status" value="1"/>
</dbReference>
<accession>A0A2H3IZ60</accession>
<organism evidence="2 3">
    <name type="scientific">Wolfiporia cocos (strain MD-104)</name>
    <name type="common">Brown rot fungus</name>
    <dbReference type="NCBI Taxonomy" id="742152"/>
    <lineage>
        <taxon>Eukaryota</taxon>
        <taxon>Fungi</taxon>
        <taxon>Dikarya</taxon>
        <taxon>Basidiomycota</taxon>
        <taxon>Agaricomycotina</taxon>
        <taxon>Agaricomycetes</taxon>
        <taxon>Polyporales</taxon>
        <taxon>Phaeolaceae</taxon>
        <taxon>Wolfiporia</taxon>
    </lineage>
</organism>
<dbReference type="EMBL" id="KB467843">
    <property type="protein sequence ID" value="PCH35011.1"/>
    <property type="molecule type" value="Genomic_DNA"/>
</dbReference>